<dbReference type="Gene3D" id="1.10.3210.30">
    <property type="match status" value="1"/>
</dbReference>
<dbReference type="GO" id="GO:0004518">
    <property type="term" value="F:nuclease activity"/>
    <property type="evidence" value="ECO:0007669"/>
    <property type="project" value="UniProtKB-KW"/>
</dbReference>
<dbReference type="InterPro" id="IPR006483">
    <property type="entry name" value="CRISPR-assoc_Cas3_HD"/>
</dbReference>
<dbReference type="PROSITE" id="PS51192">
    <property type="entry name" value="HELICASE_ATP_BIND_1"/>
    <property type="match status" value="1"/>
</dbReference>
<evidence type="ECO:0000259" key="11">
    <source>
        <dbReference type="PROSITE" id="PS51643"/>
    </source>
</evidence>
<evidence type="ECO:0000256" key="2">
    <source>
        <dbReference type="ARBA" id="ARBA00009046"/>
    </source>
</evidence>
<comment type="caution">
    <text evidence="12">The sequence shown here is derived from an EMBL/GenBank/DDBJ whole genome shotgun (WGS) entry which is preliminary data.</text>
</comment>
<evidence type="ECO:0000256" key="4">
    <source>
        <dbReference type="ARBA" id="ARBA00022723"/>
    </source>
</evidence>
<feature type="domain" description="HD Cas3-type" evidence="11">
    <location>
        <begin position="19"/>
        <end position="225"/>
    </location>
</feature>
<evidence type="ECO:0000313" key="12">
    <source>
        <dbReference type="EMBL" id="KRM72126.1"/>
    </source>
</evidence>
<sequence length="916" mass="102462">MLNTREINALWAKKNVQDGVYQWLPLITHLTDAKNVIEYLYNIWLSDGQRKAIAGDLSDEAAHQLVRFLGASHDIGKGSAAFQTQPSYRHDKGLDDEIMEELIRNGFQGIADLNLASRRDSPHALAGEAILDYFGVPESIRAIIGGHHGKPGDSKSVKRDLNVHASNYFGNTRDPQSKALWESIQSSLFAWTLSEAGYASVDEIPEVTQPQAVLLEGLLIMADWLASSEFLNDDPEKPLFPLISLNETIEDIEAKTRFQSAMTNWTLEDNWNPTKVDLQADPYKQRWGFDVRPVQAKMTQAIAKASDPGVVIVEAPMGIGKTEIALLAVEQLAYQTGRNGVFIGLPTQATTNAMFSRAEAWLAKIAAENHEQYNIRLMHGKAQFNQDYTQLPRAQNVDDEQDGAVTVNAWFSGKKSILTEFTVGTIDNLLLMGLKQKHLFLRHLGFSGKVVVIDEAHGFDSYMNKYLYKALEWLGAYHVPVIILSATLPVAKRQQMLTSYLLGKYGARAKIQSQVPDWETTQAYPLLSLLDGMELVQETDFGQLTNGSEVQIEYLQADDEALVQHIVAEIADGGIAGVIVNTVKRAQELAALIPDDVNRLVLHSAFLAPDRSARESELLDLIGKHGKRPDQMIIIGTQVLEQSLDIDFDVLYTDIAPMDLILQRIGRLHRHKIDRPQQLQTPKTFILGVADDGYGDGNEAIYSKYLLAKTDYFLPKRIRLPADISPLVQAVYTEETDTEIVGIDRLRADFDALQEEKESRAQVFQIHQPKLKLGSSIHRWLQRLPMDVNTNDQKAAAAVRDIQESIEVVLLKQVNGEKFLLDGRAISQVSAQEIAQQTIRLPNAVTPNIDRAIDELERATRKQYSQWETNVWLKGALVLTLDAQQQATLGQWQLQYSGVTGLQYAKEDTIDETNEL</sequence>
<dbReference type="GO" id="GO:0051607">
    <property type="term" value="P:defense response to virus"/>
    <property type="evidence" value="ECO:0007669"/>
    <property type="project" value="UniProtKB-KW"/>
</dbReference>
<keyword evidence="9" id="KW-0051">Antiviral defense</keyword>
<evidence type="ECO:0000256" key="8">
    <source>
        <dbReference type="ARBA" id="ARBA00022840"/>
    </source>
</evidence>
<dbReference type="GO" id="GO:0005524">
    <property type="term" value="F:ATP binding"/>
    <property type="evidence" value="ECO:0007669"/>
    <property type="project" value="UniProtKB-KW"/>
</dbReference>
<keyword evidence="7" id="KW-0347">Helicase</keyword>
<dbReference type="InterPro" id="IPR041372">
    <property type="entry name" value="Cas3_C"/>
</dbReference>
<feature type="domain" description="Helicase ATP-binding" evidence="10">
    <location>
        <begin position="302"/>
        <end position="506"/>
    </location>
</feature>
<evidence type="ECO:0000259" key="10">
    <source>
        <dbReference type="PROSITE" id="PS51192"/>
    </source>
</evidence>
<dbReference type="Pfam" id="PF18395">
    <property type="entry name" value="Cas3_C"/>
    <property type="match status" value="1"/>
</dbReference>
<gene>
    <name evidence="12" type="ORF">FC34_GL001110</name>
</gene>
<dbReference type="PANTHER" id="PTHR47963">
    <property type="entry name" value="DEAD-BOX ATP-DEPENDENT RNA HELICASE 47, MITOCHONDRIAL"/>
    <property type="match status" value="1"/>
</dbReference>
<keyword evidence="5" id="KW-0547">Nucleotide-binding</keyword>
<comment type="similarity">
    <text evidence="2">In the central section; belongs to the CRISPR-associated helicase Cas3 family.</text>
</comment>
<name>A0A0R2AXK8_9LACO</name>
<dbReference type="EMBL" id="AYZQ01000002">
    <property type="protein sequence ID" value="KRM72126.1"/>
    <property type="molecule type" value="Genomic_DNA"/>
</dbReference>
<dbReference type="GO" id="GO:0003724">
    <property type="term" value="F:RNA helicase activity"/>
    <property type="evidence" value="ECO:0007669"/>
    <property type="project" value="TreeGrafter"/>
</dbReference>
<dbReference type="InterPro" id="IPR038257">
    <property type="entry name" value="CRISPR-assoc_Cas3_HD_sf"/>
</dbReference>
<proteinExistence type="inferred from homology"/>
<evidence type="ECO:0000256" key="1">
    <source>
        <dbReference type="ARBA" id="ARBA00006847"/>
    </source>
</evidence>
<dbReference type="Proteomes" id="UP000051672">
    <property type="component" value="Unassembled WGS sequence"/>
</dbReference>
<keyword evidence="6" id="KW-0378">Hydrolase</keyword>
<dbReference type="NCBIfam" id="TIGR01596">
    <property type="entry name" value="cas3_HD"/>
    <property type="match status" value="1"/>
</dbReference>
<evidence type="ECO:0000256" key="7">
    <source>
        <dbReference type="ARBA" id="ARBA00022806"/>
    </source>
</evidence>
<evidence type="ECO:0000256" key="5">
    <source>
        <dbReference type="ARBA" id="ARBA00022741"/>
    </source>
</evidence>
<protein>
    <recommendedName>
        <fullName evidence="14">HD Cas3-type domain-containing protein</fullName>
    </recommendedName>
</protein>
<evidence type="ECO:0000256" key="9">
    <source>
        <dbReference type="ARBA" id="ARBA00023118"/>
    </source>
</evidence>
<dbReference type="InterPro" id="IPR050547">
    <property type="entry name" value="DEAD_box_RNA_helicases"/>
</dbReference>
<keyword evidence="8" id="KW-0067">ATP-binding</keyword>
<dbReference type="STRING" id="1423727.FC34_GL001110"/>
<dbReference type="NCBIfam" id="TIGR01587">
    <property type="entry name" value="cas3_core"/>
    <property type="match status" value="1"/>
</dbReference>
<keyword evidence="3" id="KW-0540">Nuclease</keyword>
<dbReference type="GO" id="GO:0003723">
    <property type="term" value="F:RNA binding"/>
    <property type="evidence" value="ECO:0007669"/>
    <property type="project" value="TreeGrafter"/>
</dbReference>
<dbReference type="Pfam" id="PF18019">
    <property type="entry name" value="Cas3_HD"/>
    <property type="match status" value="1"/>
</dbReference>
<dbReference type="GO" id="GO:0016787">
    <property type="term" value="F:hydrolase activity"/>
    <property type="evidence" value="ECO:0007669"/>
    <property type="project" value="UniProtKB-KW"/>
</dbReference>
<dbReference type="InterPro" id="IPR054712">
    <property type="entry name" value="Cas3-like_dom"/>
</dbReference>
<dbReference type="GO" id="GO:0046872">
    <property type="term" value="F:metal ion binding"/>
    <property type="evidence" value="ECO:0007669"/>
    <property type="project" value="UniProtKB-KW"/>
</dbReference>
<evidence type="ECO:0000256" key="6">
    <source>
        <dbReference type="ARBA" id="ARBA00022801"/>
    </source>
</evidence>
<dbReference type="InterPro" id="IPR027417">
    <property type="entry name" value="P-loop_NTPase"/>
</dbReference>
<keyword evidence="4" id="KW-0479">Metal-binding</keyword>
<dbReference type="Pfam" id="PF00270">
    <property type="entry name" value="DEAD"/>
    <property type="match status" value="1"/>
</dbReference>
<organism evidence="12 13">
    <name type="scientific">Lacticaseibacillus brantae DSM 23927</name>
    <dbReference type="NCBI Taxonomy" id="1423727"/>
    <lineage>
        <taxon>Bacteria</taxon>
        <taxon>Bacillati</taxon>
        <taxon>Bacillota</taxon>
        <taxon>Bacilli</taxon>
        <taxon>Lactobacillales</taxon>
        <taxon>Lactobacillaceae</taxon>
        <taxon>Lacticaseibacillus</taxon>
    </lineage>
</organism>
<dbReference type="InterPro" id="IPR014001">
    <property type="entry name" value="Helicase_ATP-bd"/>
</dbReference>
<reference evidence="12 13" key="1">
    <citation type="journal article" date="2015" name="Genome Announc.">
        <title>Expanding the biotechnology potential of lactobacilli through comparative genomics of 213 strains and associated genera.</title>
        <authorList>
            <person name="Sun Z."/>
            <person name="Harris H.M."/>
            <person name="McCann A."/>
            <person name="Guo C."/>
            <person name="Argimon S."/>
            <person name="Zhang W."/>
            <person name="Yang X."/>
            <person name="Jeffery I.B."/>
            <person name="Cooney J.C."/>
            <person name="Kagawa T.F."/>
            <person name="Liu W."/>
            <person name="Song Y."/>
            <person name="Salvetti E."/>
            <person name="Wrobel A."/>
            <person name="Rasinkangas P."/>
            <person name="Parkhill J."/>
            <person name="Rea M.C."/>
            <person name="O'Sullivan O."/>
            <person name="Ritari J."/>
            <person name="Douillard F.P."/>
            <person name="Paul Ross R."/>
            <person name="Yang R."/>
            <person name="Briner A.E."/>
            <person name="Felis G.E."/>
            <person name="de Vos W.M."/>
            <person name="Barrangou R."/>
            <person name="Klaenhammer T.R."/>
            <person name="Caufield P.W."/>
            <person name="Cui Y."/>
            <person name="Zhang H."/>
            <person name="O'Toole P.W."/>
        </authorList>
    </citation>
    <scope>NUCLEOTIDE SEQUENCE [LARGE SCALE GENOMIC DNA]</scope>
    <source>
        <strain evidence="12 13">DSM 23927</strain>
    </source>
</reference>
<dbReference type="CDD" id="cd09641">
    <property type="entry name" value="Cas3''_I"/>
    <property type="match status" value="1"/>
</dbReference>
<keyword evidence="13" id="KW-1185">Reference proteome</keyword>
<evidence type="ECO:0000313" key="13">
    <source>
        <dbReference type="Proteomes" id="UP000051672"/>
    </source>
</evidence>
<dbReference type="InterPro" id="IPR011545">
    <property type="entry name" value="DEAD/DEAH_box_helicase_dom"/>
</dbReference>
<dbReference type="PANTHER" id="PTHR47963:SF9">
    <property type="entry name" value="CRISPR-ASSOCIATED ENDONUCLEASE_HELICASE CAS3"/>
    <property type="match status" value="1"/>
</dbReference>
<dbReference type="InterPro" id="IPR006474">
    <property type="entry name" value="Helicase_Cas3_CRISPR-ass_core"/>
</dbReference>
<evidence type="ECO:0000256" key="3">
    <source>
        <dbReference type="ARBA" id="ARBA00022722"/>
    </source>
</evidence>
<dbReference type="SMART" id="SM00487">
    <property type="entry name" value="DEXDc"/>
    <property type="match status" value="1"/>
</dbReference>
<dbReference type="SUPFAM" id="SSF52540">
    <property type="entry name" value="P-loop containing nucleoside triphosphate hydrolases"/>
    <property type="match status" value="1"/>
</dbReference>
<dbReference type="AlphaFoldDB" id="A0A0R2AXK8"/>
<dbReference type="PATRIC" id="fig|1423727.3.peg.1124"/>
<dbReference type="RefSeq" id="WP_057894394.1">
    <property type="nucleotide sequence ID" value="NZ_AYZQ01000002.1"/>
</dbReference>
<dbReference type="PROSITE" id="PS51643">
    <property type="entry name" value="HD_CAS3"/>
    <property type="match status" value="1"/>
</dbReference>
<dbReference type="Pfam" id="PF22590">
    <property type="entry name" value="Cas3-like_C_2"/>
    <property type="match status" value="1"/>
</dbReference>
<dbReference type="Gene3D" id="3.40.50.300">
    <property type="entry name" value="P-loop containing nucleotide triphosphate hydrolases"/>
    <property type="match status" value="2"/>
</dbReference>
<comment type="similarity">
    <text evidence="1">In the N-terminal section; belongs to the CRISPR-associated nuclease Cas3-HD family.</text>
</comment>
<evidence type="ECO:0008006" key="14">
    <source>
        <dbReference type="Google" id="ProtNLM"/>
    </source>
</evidence>
<dbReference type="OrthoDB" id="9810236at2"/>
<accession>A0A0R2AXK8</accession>